<dbReference type="Gene3D" id="3.40.50.2000">
    <property type="entry name" value="Glycogen Phosphorylase B"/>
    <property type="match status" value="1"/>
</dbReference>
<accession>A0A935TC05</accession>
<dbReference type="SUPFAM" id="SSF53756">
    <property type="entry name" value="UDP-Glycosyltransferase/glycogen phosphorylase"/>
    <property type="match status" value="1"/>
</dbReference>
<evidence type="ECO:0000259" key="1">
    <source>
        <dbReference type="Pfam" id="PF00535"/>
    </source>
</evidence>
<dbReference type="GO" id="GO:0016758">
    <property type="term" value="F:hexosyltransferase activity"/>
    <property type="evidence" value="ECO:0007669"/>
    <property type="project" value="UniProtKB-ARBA"/>
</dbReference>
<dbReference type="Pfam" id="PF00535">
    <property type="entry name" value="Glycos_transf_2"/>
    <property type="match status" value="1"/>
</dbReference>
<dbReference type="PANTHER" id="PTHR22916:SF3">
    <property type="entry name" value="UDP-GLCNAC:BETAGAL BETA-1,3-N-ACETYLGLUCOSAMINYLTRANSFERASE-LIKE PROTEIN 1"/>
    <property type="match status" value="1"/>
</dbReference>
<comment type="caution">
    <text evidence="2">The sequence shown here is derived from an EMBL/GenBank/DDBJ whole genome shotgun (WGS) entry which is preliminary data.</text>
</comment>
<dbReference type="AlphaFoldDB" id="A0A935TC05"/>
<dbReference type="Gene3D" id="3.90.550.10">
    <property type="entry name" value="Spore Coat Polysaccharide Biosynthesis Protein SpsA, Chain A"/>
    <property type="match status" value="1"/>
</dbReference>
<evidence type="ECO:0000313" key="3">
    <source>
        <dbReference type="Proteomes" id="UP000706151"/>
    </source>
</evidence>
<dbReference type="PANTHER" id="PTHR22916">
    <property type="entry name" value="GLYCOSYLTRANSFERASE"/>
    <property type="match status" value="1"/>
</dbReference>
<dbReference type="CDD" id="cd00761">
    <property type="entry name" value="Glyco_tranf_GTA_type"/>
    <property type="match status" value="1"/>
</dbReference>
<reference evidence="2 3" key="1">
    <citation type="submission" date="2020-10" db="EMBL/GenBank/DDBJ databases">
        <title>Connecting structure to function with the recovery of over 1000 high-quality activated sludge metagenome-assembled genomes encoding full-length rRNA genes using long-read sequencing.</title>
        <authorList>
            <person name="Singleton C.M."/>
            <person name="Petriglieri F."/>
            <person name="Kristensen J.M."/>
            <person name="Kirkegaard R.H."/>
            <person name="Michaelsen T.Y."/>
            <person name="Andersen M.H."/>
            <person name="Karst S.M."/>
            <person name="Dueholm M.S."/>
            <person name="Nielsen P.H."/>
            <person name="Albertsen M."/>
        </authorList>
    </citation>
    <scope>NUCLEOTIDE SEQUENCE [LARGE SCALE GENOMIC DNA]</scope>
    <source>
        <strain evidence="2">Fred_18-Q3-R57-64_BAT3C.720</strain>
    </source>
</reference>
<evidence type="ECO:0000313" key="2">
    <source>
        <dbReference type="EMBL" id="MBK7954984.1"/>
    </source>
</evidence>
<proteinExistence type="predicted"/>
<dbReference type="InterPro" id="IPR001173">
    <property type="entry name" value="Glyco_trans_2-like"/>
</dbReference>
<sequence>MPTKVSLVIPCFNAADKIGRCLASLRAIDFDADAYEVLFVDDCSTDGTHELLQKACEENKNWRLLQLERNSGSPSRPRNRGIDQSKGEYVFFLDCDDEILPQTLRHHYDLAQDKNPCLIRSELWADDGRQRQRMNQLSTWEPSLSQMQRKELIISRQSTVSPSFVKLEFLRRYSILWPETIRMGEDTLFLAKVLAHAEYIEYLPEPSFIYKKLPALTPSSTQKYGVRELNDHLTVWREVQSLLLPLGIDYFRCRLQVGLQTSLVSLIYRGRGDIDTVTFDRFAEFVVDNWSVISSFRYISRYRDILEGLRSGDFATFSKHCRPRLVIAGYDLKFITSALPELSQHFDIRLDEWKGHDAHDEKQSRVCLEWAEVIWCEWLLGNAVWYARHKRQEQRLIVRMHRMELGRDYGDSVEMDRVDAFLAVSVHFFERLLERFRRIPRSKVRLVPNFLRTQDYIADWSEQRLFTLGMVGILPSRKRFDIALQILNQLRQVDKRYRLEVFGQFPEAVSWVSRNSAEMAFFERCHKFIDDHQLKEVVSFRGHSDVKTQLTERSVGFVLCVSDSERNFPGFESFHLAVADGFASGGVGLVLSWLGAEFVWPDEFIFREQKQIVDYIISCRNNSVRFQSAAVAGREFVQERYDLSRFVDSVVNLFHEII</sequence>
<protein>
    <submittedName>
        <fullName evidence="2">Glycosyltransferase</fullName>
    </submittedName>
</protein>
<dbReference type="EMBL" id="JADJOT010000009">
    <property type="protein sequence ID" value="MBK7954984.1"/>
    <property type="molecule type" value="Genomic_DNA"/>
</dbReference>
<dbReference type="Proteomes" id="UP000706151">
    <property type="component" value="Unassembled WGS sequence"/>
</dbReference>
<name>A0A935TC05_9PROT</name>
<dbReference type="InterPro" id="IPR029044">
    <property type="entry name" value="Nucleotide-diphossugar_trans"/>
</dbReference>
<gene>
    <name evidence="2" type="ORF">IPK02_14080</name>
</gene>
<organism evidence="2 3">
    <name type="scientific">Candidatus Accumulibacter affinis</name>
    <dbReference type="NCBI Taxonomy" id="2954384"/>
    <lineage>
        <taxon>Bacteria</taxon>
        <taxon>Pseudomonadati</taxon>
        <taxon>Pseudomonadota</taxon>
        <taxon>Betaproteobacteria</taxon>
        <taxon>Candidatus Accumulibacter</taxon>
    </lineage>
</organism>
<feature type="domain" description="Glycosyltransferase 2-like" evidence="1">
    <location>
        <begin position="6"/>
        <end position="133"/>
    </location>
</feature>
<dbReference type="SUPFAM" id="SSF53448">
    <property type="entry name" value="Nucleotide-diphospho-sugar transferases"/>
    <property type="match status" value="1"/>
</dbReference>